<accession>A0AA88IIX7</accession>
<evidence type="ECO:0000256" key="6">
    <source>
        <dbReference type="ARBA" id="ARBA00038723"/>
    </source>
</evidence>
<dbReference type="GO" id="GO:0032433">
    <property type="term" value="C:filopodium tip"/>
    <property type="evidence" value="ECO:0007669"/>
    <property type="project" value="UniProtKB-SubCell"/>
</dbReference>
<dbReference type="InterPro" id="IPR003409">
    <property type="entry name" value="MORN"/>
</dbReference>
<dbReference type="GO" id="GO:0048678">
    <property type="term" value="P:response to axon injury"/>
    <property type="evidence" value="ECO:0007669"/>
    <property type="project" value="TreeGrafter"/>
</dbReference>
<dbReference type="Pfam" id="PF02493">
    <property type="entry name" value="MORN"/>
    <property type="match status" value="4"/>
</dbReference>
<protein>
    <recommendedName>
        <fullName evidence="7">MORN repeat-containing protein 4</fullName>
    </recommendedName>
</protein>
<name>A0AA88IIX7_CHASR</name>
<feature type="region of interest" description="Disordered" evidence="8">
    <location>
        <begin position="33"/>
        <end position="62"/>
    </location>
</feature>
<feature type="region of interest" description="Disordered" evidence="8">
    <location>
        <begin position="77"/>
        <end position="106"/>
    </location>
</feature>
<comment type="caution">
    <text evidence="9">The sequence shown here is derived from an EMBL/GenBank/DDBJ whole genome shotgun (WGS) entry which is preliminary data.</text>
</comment>
<evidence type="ECO:0000256" key="7">
    <source>
        <dbReference type="ARBA" id="ARBA00039855"/>
    </source>
</evidence>
<evidence type="ECO:0000256" key="1">
    <source>
        <dbReference type="ARBA" id="ARBA00004495"/>
    </source>
</evidence>
<dbReference type="PANTHER" id="PTHR46614">
    <property type="entry name" value="MORN REPEAT-CONTAINING PROTEIN 4"/>
    <property type="match status" value="1"/>
</dbReference>
<dbReference type="SUPFAM" id="SSF82185">
    <property type="entry name" value="Histone H3 K4-specific methyltransferase SET7/9 N-terminal domain"/>
    <property type="match status" value="1"/>
</dbReference>
<dbReference type="Proteomes" id="UP001187415">
    <property type="component" value="Unassembled WGS sequence"/>
</dbReference>
<keyword evidence="4" id="KW-0966">Cell projection</keyword>
<keyword evidence="10" id="KW-1185">Reference proteome</keyword>
<dbReference type="PANTHER" id="PTHR46614:SF1">
    <property type="entry name" value="MORN REPEAT-CONTAINING PROTEIN 4"/>
    <property type="match status" value="1"/>
</dbReference>
<evidence type="ECO:0000313" key="10">
    <source>
        <dbReference type="Proteomes" id="UP001187415"/>
    </source>
</evidence>
<evidence type="ECO:0000256" key="4">
    <source>
        <dbReference type="ARBA" id="ARBA00023273"/>
    </source>
</evidence>
<gene>
    <name evidence="9" type="ORF">Q5P01_025658</name>
</gene>
<evidence type="ECO:0000313" key="9">
    <source>
        <dbReference type="EMBL" id="KAK2817467.1"/>
    </source>
</evidence>
<evidence type="ECO:0000256" key="3">
    <source>
        <dbReference type="ARBA" id="ARBA00022737"/>
    </source>
</evidence>
<proteinExistence type="predicted"/>
<sequence length="271" mass="29537">MLINQTPSGHLDSAQQTSGASAQLFGAAATINQVPRKKLKRGSNHQIERPRPRAGAANEGPRYVAVKEEQPITARRFGETLRQRCQETSGYGNGEKSRGEEPKSSISRLLLRDVEERTELLVTHTGPMTLTRGSFTYSNGEEYHGEWKEGLRHGLGQLTFSDGTCYTGQFENGLFNGCGLLVFPDGSRYEGEFVQGKFQGAGVFARFDGMRFEGEFKSGCVDGYGVLTFVDGGGGSHEGLFETNQLMRRENSQGAVQRAQAAAAKARALAM</sequence>
<organism evidence="9 10">
    <name type="scientific">Channa striata</name>
    <name type="common">Snakehead murrel</name>
    <name type="synonym">Ophicephalus striatus</name>
    <dbReference type="NCBI Taxonomy" id="64152"/>
    <lineage>
        <taxon>Eukaryota</taxon>
        <taxon>Metazoa</taxon>
        <taxon>Chordata</taxon>
        <taxon>Craniata</taxon>
        <taxon>Vertebrata</taxon>
        <taxon>Euteleostomi</taxon>
        <taxon>Actinopterygii</taxon>
        <taxon>Neopterygii</taxon>
        <taxon>Teleostei</taxon>
        <taxon>Neoteleostei</taxon>
        <taxon>Acanthomorphata</taxon>
        <taxon>Anabantaria</taxon>
        <taxon>Anabantiformes</taxon>
        <taxon>Channoidei</taxon>
        <taxon>Channidae</taxon>
        <taxon>Channa</taxon>
    </lineage>
</organism>
<evidence type="ECO:0000256" key="5">
    <source>
        <dbReference type="ARBA" id="ARBA00037780"/>
    </source>
</evidence>
<dbReference type="AlphaFoldDB" id="A0AA88IIX7"/>
<dbReference type="InterPro" id="IPR052315">
    <property type="entry name" value="MORN4"/>
</dbReference>
<dbReference type="EMBL" id="JAUPFM010000021">
    <property type="protein sequence ID" value="KAK2817467.1"/>
    <property type="molecule type" value="Genomic_DNA"/>
</dbReference>
<dbReference type="SMART" id="SM00698">
    <property type="entry name" value="MORN"/>
    <property type="match status" value="4"/>
</dbReference>
<dbReference type="Gene3D" id="2.20.110.10">
    <property type="entry name" value="Histone H3 K4-specific methyltransferase SET7/9 N-terminal domain"/>
    <property type="match status" value="2"/>
</dbReference>
<comment type="subcellular location">
    <subcellularLocation>
        <location evidence="1">Cell projection</location>
        <location evidence="1">Filopodium tip</location>
    </subcellularLocation>
    <subcellularLocation>
        <location evidence="2">Cell projection</location>
        <location evidence="2">Stereocilium</location>
    </subcellularLocation>
</comment>
<evidence type="ECO:0000256" key="2">
    <source>
        <dbReference type="ARBA" id="ARBA00004645"/>
    </source>
</evidence>
<comment type="function">
    <text evidence="5">Plays a role in promoting axonal degeneration following neuronal injury by toxic insult or trauma.</text>
</comment>
<dbReference type="GO" id="GO:0032420">
    <property type="term" value="C:stereocilium"/>
    <property type="evidence" value="ECO:0007669"/>
    <property type="project" value="UniProtKB-SubCell"/>
</dbReference>
<comment type="subunit">
    <text evidence="6">Interacts with MYO3A.</text>
</comment>
<reference evidence="9" key="1">
    <citation type="submission" date="2023-07" db="EMBL/GenBank/DDBJ databases">
        <title>Chromosome-level Genome Assembly of Striped Snakehead (Channa striata).</title>
        <authorList>
            <person name="Liu H."/>
        </authorList>
    </citation>
    <scope>NUCLEOTIDE SEQUENCE</scope>
    <source>
        <strain evidence="9">Gz</strain>
        <tissue evidence="9">Muscle</tissue>
    </source>
</reference>
<keyword evidence="3" id="KW-0677">Repeat</keyword>
<evidence type="ECO:0000256" key="8">
    <source>
        <dbReference type="SAM" id="MobiDB-lite"/>
    </source>
</evidence>